<evidence type="ECO:0000313" key="2">
    <source>
        <dbReference type="Proteomes" id="UP000694414"/>
    </source>
</evidence>
<sequence length="97" mass="11216">MASPTVKACLLGKRTPACDIRLFSFYFSPEPEAAQSLRQKPRLQLALGPCEPLLSRVTALFRRACGGTEQHYQPNNYRIFCRCRRADYKIYMEKQKN</sequence>
<dbReference type="Ensembl" id="ENSPSMT00000013143.1">
    <property type="protein sequence ID" value="ENSPSMP00000011271.1"/>
    <property type="gene ID" value="ENSPSMG00000008138.1"/>
</dbReference>
<accession>A0A8C8YZQ2</accession>
<keyword evidence="2" id="KW-1185">Reference proteome</keyword>
<dbReference type="AlphaFoldDB" id="A0A8C8YZQ2"/>
<protein>
    <submittedName>
        <fullName evidence="1">Uncharacterized protein</fullName>
    </submittedName>
</protein>
<name>A0A8C8YZQ2_PROSS</name>
<reference evidence="1" key="1">
    <citation type="submission" date="2025-08" db="UniProtKB">
        <authorList>
            <consortium name="Ensembl"/>
        </authorList>
    </citation>
    <scope>IDENTIFICATION</scope>
</reference>
<organism evidence="1 2">
    <name type="scientific">Prolemur simus</name>
    <name type="common">Greater bamboo lemur</name>
    <name type="synonym">Hapalemur simus</name>
    <dbReference type="NCBI Taxonomy" id="1328070"/>
    <lineage>
        <taxon>Eukaryota</taxon>
        <taxon>Metazoa</taxon>
        <taxon>Chordata</taxon>
        <taxon>Craniata</taxon>
        <taxon>Vertebrata</taxon>
        <taxon>Euteleostomi</taxon>
        <taxon>Mammalia</taxon>
        <taxon>Eutheria</taxon>
        <taxon>Euarchontoglires</taxon>
        <taxon>Primates</taxon>
        <taxon>Strepsirrhini</taxon>
        <taxon>Lemuriformes</taxon>
        <taxon>Lemuridae</taxon>
        <taxon>Prolemur</taxon>
    </lineage>
</organism>
<evidence type="ECO:0000313" key="1">
    <source>
        <dbReference type="Ensembl" id="ENSPSMP00000011271.1"/>
    </source>
</evidence>
<reference evidence="1" key="2">
    <citation type="submission" date="2025-09" db="UniProtKB">
        <authorList>
            <consortium name="Ensembl"/>
        </authorList>
    </citation>
    <scope>IDENTIFICATION</scope>
</reference>
<dbReference type="GeneTree" id="ENSGT00940000174020"/>
<proteinExistence type="predicted"/>
<dbReference type="Proteomes" id="UP000694414">
    <property type="component" value="Unplaced"/>
</dbReference>